<keyword evidence="2" id="KW-1185">Reference proteome</keyword>
<evidence type="ECO:0000313" key="2">
    <source>
        <dbReference type="Proteomes" id="UP001056120"/>
    </source>
</evidence>
<reference evidence="2" key="1">
    <citation type="journal article" date="2022" name="Mol. Ecol. Resour.">
        <title>The genomes of chicory, endive, great burdock and yacon provide insights into Asteraceae palaeo-polyploidization history and plant inulin production.</title>
        <authorList>
            <person name="Fan W."/>
            <person name="Wang S."/>
            <person name="Wang H."/>
            <person name="Wang A."/>
            <person name="Jiang F."/>
            <person name="Liu H."/>
            <person name="Zhao H."/>
            <person name="Xu D."/>
            <person name="Zhang Y."/>
        </authorList>
    </citation>
    <scope>NUCLEOTIDE SEQUENCE [LARGE SCALE GENOMIC DNA]</scope>
    <source>
        <strain evidence="2">cv. Yunnan</strain>
    </source>
</reference>
<organism evidence="1 2">
    <name type="scientific">Smallanthus sonchifolius</name>
    <dbReference type="NCBI Taxonomy" id="185202"/>
    <lineage>
        <taxon>Eukaryota</taxon>
        <taxon>Viridiplantae</taxon>
        <taxon>Streptophyta</taxon>
        <taxon>Embryophyta</taxon>
        <taxon>Tracheophyta</taxon>
        <taxon>Spermatophyta</taxon>
        <taxon>Magnoliopsida</taxon>
        <taxon>eudicotyledons</taxon>
        <taxon>Gunneridae</taxon>
        <taxon>Pentapetalae</taxon>
        <taxon>asterids</taxon>
        <taxon>campanulids</taxon>
        <taxon>Asterales</taxon>
        <taxon>Asteraceae</taxon>
        <taxon>Asteroideae</taxon>
        <taxon>Heliantheae alliance</taxon>
        <taxon>Millerieae</taxon>
        <taxon>Smallanthus</taxon>
    </lineage>
</organism>
<dbReference type="Proteomes" id="UP001056120">
    <property type="component" value="Linkage Group LG14"/>
</dbReference>
<gene>
    <name evidence="1" type="ORF">L1987_43214</name>
</gene>
<accession>A0ACB9GM87</accession>
<comment type="caution">
    <text evidence="1">The sequence shown here is derived from an EMBL/GenBank/DDBJ whole genome shotgun (WGS) entry which is preliminary data.</text>
</comment>
<reference evidence="1 2" key="2">
    <citation type="journal article" date="2022" name="Mol. Ecol. Resour.">
        <title>The genomes of chicory, endive, great burdock and yacon provide insights into Asteraceae paleo-polyploidization history and plant inulin production.</title>
        <authorList>
            <person name="Fan W."/>
            <person name="Wang S."/>
            <person name="Wang H."/>
            <person name="Wang A."/>
            <person name="Jiang F."/>
            <person name="Liu H."/>
            <person name="Zhao H."/>
            <person name="Xu D."/>
            <person name="Zhang Y."/>
        </authorList>
    </citation>
    <scope>NUCLEOTIDE SEQUENCE [LARGE SCALE GENOMIC DNA]</scope>
    <source>
        <strain evidence="2">cv. Yunnan</strain>
        <tissue evidence="1">Leaves</tissue>
    </source>
</reference>
<proteinExistence type="predicted"/>
<protein>
    <submittedName>
        <fullName evidence="1">Uncharacterized protein</fullName>
    </submittedName>
</protein>
<sequence>MTTPPTSPFSQEHDVPILSSQEPKRRRLGRMDDTSVYDEPFHILSLFQCTMEQALAAFVDFMDREIQNMRNAEGEITGLLERERQVNEKIEKLTAELADTDHYHENLVDSFHQMETRVDTLEASVEVAQERIVQLETQLEAALEAEDAQDDESEEEPADEEDDKSIISSTCIGI</sequence>
<dbReference type="EMBL" id="CM042031">
    <property type="protein sequence ID" value="KAI3784121.1"/>
    <property type="molecule type" value="Genomic_DNA"/>
</dbReference>
<evidence type="ECO:0000313" key="1">
    <source>
        <dbReference type="EMBL" id="KAI3784121.1"/>
    </source>
</evidence>
<name>A0ACB9GM87_9ASTR</name>